<dbReference type="Proteomes" id="UP001597101">
    <property type="component" value="Unassembled WGS sequence"/>
</dbReference>
<dbReference type="EMBL" id="JBHTJV010000010">
    <property type="protein sequence ID" value="MFD0917101.1"/>
    <property type="molecule type" value="Genomic_DNA"/>
</dbReference>
<evidence type="ECO:0000313" key="1">
    <source>
        <dbReference type="EMBL" id="MFD0917101.1"/>
    </source>
</evidence>
<organism evidence="1 2">
    <name type="scientific">Pseudahrensia aquimaris</name>
    <dbReference type="NCBI Taxonomy" id="744461"/>
    <lineage>
        <taxon>Bacteria</taxon>
        <taxon>Pseudomonadati</taxon>
        <taxon>Pseudomonadota</taxon>
        <taxon>Alphaproteobacteria</taxon>
        <taxon>Hyphomicrobiales</taxon>
        <taxon>Ahrensiaceae</taxon>
        <taxon>Pseudahrensia</taxon>
    </lineage>
</organism>
<sequence>MDKDDLLLAHFQGRLTTDETKKFQALVENDADFAAEVAALSASRTVFASEQADGQTGGWNKLSSAIDADARKPANDNKPMRLSLLQTACVAAAAVVCWQFFASPLLTSQETPITMASPVAEGPTLQVVFADGASLAQVSAVLYELEGTIVNGPSAIGVYRVEFIDEKGREAARAALRQQPNLISEILSE</sequence>
<evidence type="ECO:0000313" key="2">
    <source>
        <dbReference type="Proteomes" id="UP001597101"/>
    </source>
</evidence>
<protein>
    <submittedName>
        <fullName evidence="1">Uncharacterized protein</fullName>
    </submittedName>
</protein>
<keyword evidence="2" id="KW-1185">Reference proteome</keyword>
<name>A0ABW3FF50_9HYPH</name>
<dbReference type="RefSeq" id="WP_377212964.1">
    <property type="nucleotide sequence ID" value="NZ_JBHTJV010000010.1"/>
</dbReference>
<comment type="caution">
    <text evidence="1">The sequence shown here is derived from an EMBL/GenBank/DDBJ whole genome shotgun (WGS) entry which is preliminary data.</text>
</comment>
<proteinExistence type="predicted"/>
<accession>A0ABW3FF50</accession>
<reference evidence="2" key="1">
    <citation type="journal article" date="2019" name="Int. J. Syst. Evol. Microbiol.">
        <title>The Global Catalogue of Microorganisms (GCM) 10K type strain sequencing project: providing services to taxonomists for standard genome sequencing and annotation.</title>
        <authorList>
            <consortium name="The Broad Institute Genomics Platform"/>
            <consortium name="The Broad Institute Genome Sequencing Center for Infectious Disease"/>
            <person name="Wu L."/>
            <person name="Ma J."/>
        </authorList>
    </citation>
    <scope>NUCLEOTIDE SEQUENCE [LARGE SCALE GENOMIC DNA]</scope>
    <source>
        <strain evidence="2">CCUG 60023</strain>
    </source>
</reference>
<gene>
    <name evidence="1" type="ORF">ACFQ14_11840</name>
</gene>